<dbReference type="Pfam" id="PF07679">
    <property type="entry name" value="I-set"/>
    <property type="match status" value="1"/>
</dbReference>
<dbReference type="GeneTree" id="ENSGT01100000263479"/>
<dbReference type="SMART" id="SM00409">
    <property type="entry name" value="IG"/>
    <property type="match status" value="4"/>
</dbReference>
<dbReference type="AlphaFoldDB" id="A0A4W3GBU8"/>
<reference evidence="7" key="2">
    <citation type="journal article" date="2007" name="PLoS Biol.">
        <title>Survey sequencing and comparative analysis of the elephant shark (Callorhinchus milii) genome.</title>
        <authorList>
            <person name="Venkatesh B."/>
            <person name="Kirkness E.F."/>
            <person name="Loh Y.H."/>
            <person name="Halpern A.L."/>
            <person name="Lee A.P."/>
            <person name="Johnson J."/>
            <person name="Dandona N."/>
            <person name="Viswanathan L.D."/>
            <person name="Tay A."/>
            <person name="Venter J.C."/>
            <person name="Strausberg R.L."/>
            <person name="Brenner S."/>
        </authorList>
    </citation>
    <scope>NUCLEOTIDE SEQUENCE [LARGE SCALE GENOMIC DNA]</scope>
</reference>
<dbReference type="InterPro" id="IPR036179">
    <property type="entry name" value="Ig-like_dom_sf"/>
</dbReference>
<keyword evidence="7" id="KW-1185">Reference proteome</keyword>
<dbReference type="OMA" id="CNTHTHL"/>
<dbReference type="PANTHER" id="PTHR44337:SF20">
    <property type="entry name" value="CARCINOEMBRYONIC ANTIGEN-RELATED CELL ADHESION MOLECULE 5-RELATED"/>
    <property type="match status" value="1"/>
</dbReference>
<evidence type="ECO:0000256" key="2">
    <source>
        <dbReference type="ARBA" id="ARBA00023157"/>
    </source>
</evidence>
<dbReference type="SUPFAM" id="SSF48726">
    <property type="entry name" value="Immunoglobulin"/>
    <property type="match status" value="4"/>
</dbReference>
<dbReference type="PROSITE" id="PS50835">
    <property type="entry name" value="IG_LIKE"/>
    <property type="match status" value="4"/>
</dbReference>
<dbReference type="SMART" id="SM00406">
    <property type="entry name" value="IGv"/>
    <property type="match status" value="2"/>
</dbReference>
<dbReference type="InterPro" id="IPR003598">
    <property type="entry name" value="Ig_sub2"/>
</dbReference>
<dbReference type="InterPro" id="IPR052598">
    <property type="entry name" value="IgSF_CEA-related"/>
</dbReference>
<dbReference type="PANTHER" id="PTHR44337">
    <property type="entry name" value="CARCINOEMBRYONIC ANTIGEN-RELATED CELL ADHESION MOLECULE 8"/>
    <property type="match status" value="1"/>
</dbReference>
<proteinExistence type="predicted"/>
<evidence type="ECO:0000313" key="6">
    <source>
        <dbReference type="Ensembl" id="ENSCMIP00000000693.1"/>
    </source>
</evidence>
<dbReference type="InterPro" id="IPR013783">
    <property type="entry name" value="Ig-like_fold"/>
</dbReference>
<dbReference type="InterPro" id="IPR013106">
    <property type="entry name" value="Ig_V-set"/>
</dbReference>
<dbReference type="SMART" id="SM00408">
    <property type="entry name" value="IGc2"/>
    <property type="match status" value="4"/>
</dbReference>
<feature type="domain" description="Ig-like" evidence="5">
    <location>
        <begin position="269"/>
        <end position="329"/>
    </location>
</feature>
<evidence type="ECO:0000256" key="4">
    <source>
        <dbReference type="ARBA" id="ARBA00023319"/>
    </source>
</evidence>
<dbReference type="InterPro" id="IPR007110">
    <property type="entry name" value="Ig-like_dom"/>
</dbReference>
<keyword evidence="4" id="KW-0393">Immunoglobulin domain</keyword>
<feature type="domain" description="Ig-like" evidence="5">
    <location>
        <begin position="175"/>
        <end position="261"/>
    </location>
</feature>
<evidence type="ECO:0000259" key="5">
    <source>
        <dbReference type="PROSITE" id="PS50835"/>
    </source>
</evidence>
<keyword evidence="2" id="KW-1015">Disulfide bond</keyword>
<dbReference type="InterPro" id="IPR003599">
    <property type="entry name" value="Ig_sub"/>
</dbReference>
<name>A0A4W3GBU8_CALMI</name>
<reference evidence="7" key="1">
    <citation type="journal article" date="2006" name="Science">
        <title>Ancient noncoding elements conserved in the human genome.</title>
        <authorList>
            <person name="Venkatesh B."/>
            <person name="Kirkness E.F."/>
            <person name="Loh Y.H."/>
            <person name="Halpern A.L."/>
            <person name="Lee A.P."/>
            <person name="Johnson J."/>
            <person name="Dandona N."/>
            <person name="Viswanathan L.D."/>
            <person name="Tay A."/>
            <person name="Venter J.C."/>
            <person name="Strausberg R.L."/>
            <person name="Brenner S."/>
        </authorList>
    </citation>
    <scope>NUCLEOTIDE SEQUENCE [LARGE SCALE GENOMIC DNA]</scope>
</reference>
<dbReference type="InParanoid" id="A0A4W3GBU8"/>
<dbReference type="InterPro" id="IPR013098">
    <property type="entry name" value="Ig_I-set"/>
</dbReference>
<evidence type="ECO:0000256" key="3">
    <source>
        <dbReference type="ARBA" id="ARBA00023180"/>
    </source>
</evidence>
<keyword evidence="3" id="KW-0325">Glycoprotein</keyword>
<evidence type="ECO:0000256" key="1">
    <source>
        <dbReference type="ARBA" id="ARBA00022729"/>
    </source>
</evidence>
<sequence>MRQITVLWTPAMPSDGVRILLIKVRCNIPNPIEYTDTVTLTCDVKGTVESRLWFKDERALHSNDRITISQDNATLTIISVTRNDGGTYRCEAKNSLSSVSELGDSLTLSCSAQSNPEAQYQWIFNGTVLPHTSSNFTIHQISQNDRGSYTCQARNNITLRVNETTLNVTLQEKITSVTVTSNAPNPIEYTDTVTLTCDVKGTVESRLWFKDERTLHSNDRITISQDNATLTIISVTRNDGGTYRCEAKNSFSSVSGSYTLSIAYGPDTPELTITGTHSAELGDSLTLSCSAQSNPEAQYKWIFNGTVLSHTTPQLTIDQISPTDRGSYTWSPVAQQLELSPRKREELGSIPGRPSLSGLYCL</sequence>
<keyword evidence="1" id="KW-0732">Signal</keyword>
<reference evidence="6" key="4">
    <citation type="submission" date="2025-08" db="UniProtKB">
        <authorList>
            <consortium name="Ensembl"/>
        </authorList>
    </citation>
    <scope>IDENTIFICATION</scope>
</reference>
<evidence type="ECO:0000313" key="7">
    <source>
        <dbReference type="Proteomes" id="UP000314986"/>
    </source>
</evidence>
<accession>A0A4W3GBU8</accession>
<dbReference type="Pfam" id="PF13927">
    <property type="entry name" value="Ig_3"/>
    <property type="match status" value="3"/>
</dbReference>
<dbReference type="Ensembl" id="ENSCMIT00000000741.1">
    <property type="protein sequence ID" value="ENSCMIP00000000693.1"/>
    <property type="gene ID" value="ENSCMIG00000000476.1"/>
</dbReference>
<feature type="domain" description="Ig-like" evidence="5">
    <location>
        <begin position="103"/>
        <end position="167"/>
    </location>
</feature>
<feature type="domain" description="Ig-like" evidence="5">
    <location>
        <begin position="36"/>
        <end position="100"/>
    </location>
</feature>
<reference evidence="7" key="3">
    <citation type="journal article" date="2014" name="Nature">
        <title>Elephant shark genome provides unique insights into gnathostome evolution.</title>
        <authorList>
            <consortium name="International Elephant Shark Genome Sequencing Consortium"/>
            <person name="Venkatesh B."/>
            <person name="Lee A.P."/>
            <person name="Ravi V."/>
            <person name="Maurya A.K."/>
            <person name="Lian M.M."/>
            <person name="Swann J.B."/>
            <person name="Ohta Y."/>
            <person name="Flajnik M.F."/>
            <person name="Sutoh Y."/>
            <person name="Kasahara M."/>
            <person name="Hoon S."/>
            <person name="Gangu V."/>
            <person name="Roy S.W."/>
            <person name="Irimia M."/>
            <person name="Korzh V."/>
            <person name="Kondrychyn I."/>
            <person name="Lim Z.W."/>
            <person name="Tay B.H."/>
            <person name="Tohari S."/>
            <person name="Kong K.W."/>
            <person name="Ho S."/>
            <person name="Lorente-Galdos B."/>
            <person name="Quilez J."/>
            <person name="Marques-Bonet T."/>
            <person name="Raney B.J."/>
            <person name="Ingham P.W."/>
            <person name="Tay A."/>
            <person name="Hillier L.W."/>
            <person name="Minx P."/>
            <person name="Boehm T."/>
            <person name="Wilson R.K."/>
            <person name="Brenner S."/>
            <person name="Warren W.C."/>
        </authorList>
    </citation>
    <scope>NUCLEOTIDE SEQUENCE [LARGE SCALE GENOMIC DNA]</scope>
</reference>
<reference evidence="6" key="5">
    <citation type="submission" date="2025-09" db="UniProtKB">
        <authorList>
            <consortium name="Ensembl"/>
        </authorList>
    </citation>
    <scope>IDENTIFICATION</scope>
</reference>
<dbReference type="Proteomes" id="UP000314986">
    <property type="component" value="Unassembled WGS sequence"/>
</dbReference>
<dbReference type="Gene3D" id="2.60.40.10">
    <property type="entry name" value="Immunoglobulins"/>
    <property type="match status" value="4"/>
</dbReference>
<organism evidence="6 7">
    <name type="scientific">Callorhinchus milii</name>
    <name type="common">Ghost shark</name>
    <dbReference type="NCBI Taxonomy" id="7868"/>
    <lineage>
        <taxon>Eukaryota</taxon>
        <taxon>Metazoa</taxon>
        <taxon>Chordata</taxon>
        <taxon>Craniata</taxon>
        <taxon>Vertebrata</taxon>
        <taxon>Chondrichthyes</taxon>
        <taxon>Holocephali</taxon>
        <taxon>Chimaeriformes</taxon>
        <taxon>Callorhinchidae</taxon>
        <taxon>Callorhinchus</taxon>
    </lineage>
</organism>
<protein>
    <recommendedName>
        <fullName evidence="5">Ig-like domain-containing protein</fullName>
    </recommendedName>
</protein>